<reference evidence="7 8" key="1">
    <citation type="submission" date="2020-01" db="EMBL/GenBank/DDBJ databases">
        <title>Ponticoccus aerotolerans gen. nov., sp. nov., an anaerobic bacterium and proposal of Ponticoccusceae fam. nov., Ponticoccusles ord. nov. and Ponticoccuse classis nov. in the phylum Kiritimatiellaeota.</title>
        <authorList>
            <person name="Zhou L.Y."/>
            <person name="Du Z.J."/>
        </authorList>
    </citation>
    <scope>NUCLEOTIDE SEQUENCE [LARGE SCALE GENOMIC DNA]</scope>
    <source>
        <strain evidence="7 8">S-5007</strain>
    </source>
</reference>
<accession>A0A6P1M9H3</accession>
<dbReference type="Pfam" id="PF04932">
    <property type="entry name" value="Wzy_C"/>
    <property type="match status" value="1"/>
</dbReference>
<dbReference type="AlphaFoldDB" id="A0A6P1M9H3"/>
<evidence type="ECO:0000313" key="7">
    <source>
        <dbReference type="EMBL" id="QHI70547.1"/>
    </source>
</evidence>
<dbReference type="KEGG" id="taer:GT409_14230"/>
<feature type="transmembrane region" description="Helical" evidence="5">
    <location>
        <begin position="56"/>
        <end position="78"/>
    </location>
</feature>
<feature type="transmembrane region" description="Helical" evidence="5">
    <location>
        <begin position="401"/>
        <end position="419"/>
    </location>
</feature>
<keyword evidence="3 5" id="KW-1133">Transmembrane helix</keyword>
<protein>
    <recommendedName>
        <fullName evidence="6">O-antigen ligase-related domain-containing protein</fullName>
    </recommendedName>
</protein>
<evidence type="ECO:0000313" key="8">
    <source>
        <dbReference type="Proteomes" id="UP000464954"/>
    </source>
</evidence>
<feature type="transmembrane region" description="Helical" evidence="5">
    <location>
        <begin position="30"/>
        <end position="49"/>
    </location>
</feature>
<dbReference type="PANTHER" id="PTHR37422:SF13">
    <property type="entry name" value="LIPOPOLYSACCHARIDE BIOSYNTHESIS PROTEIN PA4999-RELATED"/>
    <property type="match status" value="1"/>
</dbReference>
<dbReference type="GO" id="GO:0016020">
    <property type="term" value="C:membrane"/>
    <property type="evidence" value="ECO:0007669"/>
    <property type="project" value="UniProtKB-SubCell"/>
</dbReference>
<feature type="transmembrane region" description="Helical" evidence="5">
    <location>
        <begin position="178"/>
        <end position="195"/>
    </location>
</feature>
<evidence type="ECO:0000256" key="2">
    <source>
        <dbReference type="ARBA" id="ARBA00022692"/>
    </source>
</evidence>
<organism evidence="7 8">
    <name type="scientific">Tichowtungia aerotolerans</name>
    <dbReference type="NCBI Taxonomy" id="2697043"/>
    <lineage>
        <taxon>Bacteria</taxon>
        <taxon>Pseudomonadati</taxon>
        <taxon>Kiritimatiellota</taxon>
        <taxon>Tichowtungiia</taxon>
        <taxon>Tichowtungiales</taxon>
        <taxon>Tichowtungiaceae</taxon>
        <taxon>Tichowtungia</taxon>
    </lineage>
</organism>
<evidence type="ECO:0000256" key="1">
    <source>
        <dbReference type="ARBA" id="ARBA00004141"/>
    </source>
</evidence>
<dbReference type="InterPro" id="IPR007016">
    <property type="entry name" value="O-antigen_ligase-rel_domated"/>
</dbReference>
<dbReference type="InterPro" id="IPR051533">
    <property type="entry name" value="WaaL-like"/>
</dbReference>
<sequence length="436" mass="48830">MAVMCFALCYPGTFDVNFLSREVYRTSSRGIELGLFDICSISLLIILIFQPNGKRFIWFPPLTIVYGFYILMTLFSWALTSGDIPVPGAAIDMYANRGVVFYSLFETSLYPLFELVKLLRGGIVFLMVVNYVQTEEHLKTLIACLMMGAILITIDALGDRYIDGHHRISGTMGHPNSLGTFMAMLGTLMFGFALFRETFFSSGTFGITTAACLASVFLTISRGALSAFIMGIWIDVSALFHRYLNAKNFTILFCGSVMALGLFYAAADTITARFLGQQDAVSDIQYRGLYNDEARLMAADHPFGVGLGNFSAYSWIKYGQKVGLHVYGTQAHNVWFLTLGELGYPGLIAFIAYWLRFLSIGLPFLFCRRKSMFYAAAAAATAAIMIGHIQFMLQLSYRQTPIYMLSKILMGIVVAAWYIDRDIRREEKQLRAAQRK</sequence>
<keyword evidence="4 5" id="KW-0472">Membrane</keyword>
<name>A0A6P1M9H3_9BACT</name>
<dbReference type="Proteomes" id="UP000464954">
    <property type="component" value="Chromosome"/>
</dbReference>
<feature type="transmembrane region" description="Helical" evidence="5">
    <location>
        <begin position="342"/>
        <end position="366"/>
    </location>
</feature>
<dbReference type="EMBL" id="CP047593">
    <property type="protein sequence ID" value="QHI70547.1"/>
    <property type="molecule type" value="Genomic_DNA"/>
</dbReference>
<gene>
    <name evidence="7" type="ORF">GT409_14230</name>
</gene>
<dbReference type="RefSeq" id="WP_160629721.1">
    <property type="nucleotide sequence ID" value="NZ_CP047593.1"/>
</dbReference>
<keyword evidence="2 5" id="KW-0812">Transmembrane</keyword>
<evidence type="ECO:0000256" key="4">
    <source>
        <dbReference type="ARBA" id="ARBA00023136"/>
    </source>
</evidence>
<evidence type="ECO:0000256" key="3">
    <source>
        <dbReference type="ARBA" id="ARBA00022989"/>
    </source>
</evidence>
<feature type="transmembrane region" description="Helical" evidence="5">
    <location>
        <begin position="207"/>
        <end position="234"/>
    </location>
</feature>
<comment type="subcellular location">
    <subcellularLocation>
        <location evidence="1">Membrane</location>
        <topology evidence="1">Multi-pass membrane protein</topology>
    </subcellularLocation>
</comment>
<evidence type="ECO:0000256" key="5">
    <source>
        <dbReference type="SAM" id="Phobius"/>
    </source>
</evidence>
<feature type="transmembrane region" description="Helical" evidence="5">
    <location>
        <begin position="373"/>
        <end position="395"/>
    </location>
</feature>
<dbReference type="PANTHER" id="PTHR37422">
    <property type="entry name" value="TEICHURONIC ACID BIOSYNTHESIS PROTEIN TUAE"/>
    <property type="match status" value="1"/>
</dbReference>
<keyword evidence="8" id="KW-1185">Reference proteome</keyword>
<feature type="transmembrane region" description="Helical" evidence="5">
    <location>
        <begin position="138"/>
        <end position="157"/>
    </location>
</feature>
<evidence type="ECO:0000259" key="6">
    <source>
        <dbReference type="Pfam" id="PF04932"/>
    </source>
</evidence>
<feature type="transmembrane region" description="Helical" evidence="5">
    <location>
        <begin position="246"/>
        <end position="267"/>
    </location>
</feature>
<proteinExistence type="predicted"/>
<feature type="transmembrane region" description="Helical" evidence="5">
    <location>
        <begin position="112"/>
        <end position="132"/>
    </location>
</feature>
<feature type="domain" description="O-antigen ligase-related" evidence="6">
    <location>
        <begin position="209"/>
        <end position="351"/>
    </location>
</feature>